<dbReference type="PROSITE" id="PS00041">
    <property type="entry name" value="HTH_ARAC_FAMILY_1"/>
    <property type="match status" value="1"/>
</dbReference>
<dbReference type="PANTHER" id="PTHR43436">
    <property type="entry name" value="ARAC-FAMILY TRANSCRIPTIONAL REGULATOR"/>
    <property type="match status" value="1"/>
</dbReference>
<name>A0A6M5YW89_9BACT</name>
<dbReference type="PROSITE" id="PS01124">
    <property type="entry name" value="HTH_ARAC_FAMILY_2"/>
    <property type="match status" value="1"/>
</dbReference>
<protein>
    <submittedName>
        <fullName evidence="6">Transcriptional regulator, AraC family</fullName>
    </submittedName>
</protein>
<dbReference type="GO" id="GO:0003700">
    <property type="term" value="F:DNA-binding transcription factor activity"/>
    <property type="evidence" value="ECO:0007669"/>
    <property type="project" value="InterPro"/>
</dbReference>
<dbReference type="Pfam" id="PF06719">
    <property type="entry name" value="AraC_N"/>
    <property type="match status" value="1"/>
</dbReference>
<sequence length="312" mass="33885">MLIRALAEAARRFTDAQIGTAPFATAVPGLIIHRADHAMRPAYRVFKPALCVVAQGSKWAVVGDRRLEYRAGQALLASVEVPGVGRIVEASPDRPYLGVIIEFDPAIMREVLESLTRPPGSDDDAPAGVFVADIDGPLADCVLRMVRLLDAPAAIPVLRPLILRELSYWLLTGPHGGAVARMVLTNTHAADVIRAVHVLRDRFTEPIRVAELARVAGLSPSAFHRRFKAVTALTPLQYQKQLRLLEARRLLVAEAASVESAAARVGYESASQFSREYARLFGAPPRRDAVAVRSLASSRAESRNADRPDVPS</sequence>
<dbReference type="SMART" id="SM00342">
    <property type="entry name" value="HTH_ARAC"/>
    <property type="match status" value="1"/>
</dbReference>
<dbReference type="GO" id="GO:0043565">
    <property type="term" value="F:sequence-specific DNA binding"/>
    <property type="evidence" value="ECO:0007669"/>
    <property type="project" value="InterPro"/>
</dbReference>
<dbReference type="SUPFAM" id="SSF51215">
    <property type="entry name" value="Regulatory protein AraC"/>
    <property type="match status" value="1"/>
</dbReference>
<evidence type="ECO:0000256" key="4">
    <source>
        <dbReference type="SAM" id="MobiDB-lite"/>
    </source>
</evidence>
<dbReference type="PANTHER" id="PTHR43436:SF1">
    <property type="entry name" value="TRANSCRIPTIONAL REGULATORY PROTEIN"/>
    <property type="match status" value="1"/>
</dbReference>
<proteinExistence type="predicted"/>
<dbReference type="Proteomes" id="UP000503447">
    <property type="component" value="Chromosome"/>
</dbReference>
<organism evidence="6 7">
    <name type="scientific">Frigoriglobus tundricola</name>
    <dbReference type="NCBI Taxonomy" id="2774151"/>
    <lineage>
        <taxon>Bacteria</taxon>
        <taxon>Pseudomonadati</taxon>
        <taxon>Planctomycetota</taxon>
        <taxon>Planctomycetia</taxon>
        <taxon>Gemmatales</taxon>
        <taxon>Gemmataceae</taxon>
        <taxon>Frigoriglobus</taxon>
    </lineage>
</organism>
<dbReference type="EMBL" id="CP053452">
    <property type="protein sequence ID" value="QJW98295.1"/>
    <property type="molecule type" value="Genomic_DNA"/>
</dbReference>
<dbReference type="InterPro" id="IPR018062">
    <property type="entry name" value="HTH_AraC-typ_CS"/>
</dbReference>
<dbReference type="SUPFAM" id="SSF46689">
    <property type="entry name" value="Homeodomain-like"/>
    <property type="match status" value="2"/>
</dbReference>
<accession>A0A6M5YW89</accession>
<feature type="domain" description="HTH araC/xylS-type" evidence="5">
    <location>
        <begin position="193"/>
        <end position="291"/>
    </location>
</feature>
<dbReference type="InterPro" id="IPR009594">
    <property type="entry name" value="Tscrpt_reg_HTH_AraC_N"/>
</dbReference>
<keyword evidence="7" id="KW-1185">Reference proteome</keyword>
<dbReference type="Pfam" id="PF12833">
    <property type="entry name" value="HTH_18"/>
    <property type="match status" value="1"/>
</dbReference>
<evidence type="ECO:0000313" key="7">
    <source>
        <dbReference type="Proteomes" id="UP000503447"/>
    </source>
</evidence>
<evidence type="ECO:0000259" key="5">
    <source>
        <dbReference type="PROSITE" id="PS01124"/>
    </source>
</evidence>
<feature type="compositionally biased region" description="Basic and acidic residues" evidence="4">
    <location>
        <begin position="300"/>
        <end position="312"/>
    </location>
</feature>
<evidence type="ECO:0000256" key="1">
    <source>
        <dbReference type="ARBA" id="ARBA00023015"/>
    </source>
</evidence>
<keyword evidence="1" id="KW-0805">Transcription regulation</keyword>
<evidence type="ECO:0000256" key="2">
    <source>
        <dbReference type="ARBA" id="ARBA00023125"/>
    </source>
</evidence>
<dbReference type="AlphaFoldDB" id="A0A6M5YW89"/>
<dbReference type="InterPro" id="IPR037923">
    <property type="entry name" value="HTH-like"/>
</dbReference>
<feature type="region of interest" description="Disordered" evidence="4">
    <location>
        <begin position="292"/>
        <end position="312"/>
    </location>
</feature>
<dbReference type="InterPro" id="IPR018060">
    <property type="entry name" value="HTH_AraC"/>
</dbReference>
<dbReference type="KEGG" id="ftj:FTUN_5883"/>
<dbReference type="InterPro" id="IPR009057">
    <property type="entry name" value="Homeodomain-like_sf"/>
</dbReference>
<dbReference type="Gene3D" id="1.10.10.60">
    <property type="entry name" value="Homeodomain-like"/>
    <property type="match status" value="2"/>
</dbReference>
<gene>
    <name evidence="6" type="ORF">FTUN_5883</name>
</gene>
<reference evidence="7" key="1">
    <citation type="submission" date="2020-05" db="EMBL/GenBank/DDBJ databases">
        <title>Frigoriglobus tundricola gen. nov., sp. nov., a psychrotolerant cellulolytic planctomycete of the family Gemmataceae with two divergent copies of 16S rRNA gene.</title>
        <authorList>
            <person name="Kulichevskaya I.S."/>
            <person name="Ivanova A.A."/>
            <person name="Naumoff D.G."/>
            <person name="Beletsky A.V."/>
            <person name="Rijpstra W.I.C."/>
            <person name="Sinninghe Damste J.S."/>
            <person name="Mardanov A.V."/>
            <person name="Ravin N.V."/>
            <person name="Dedysh S.N."/>
        </authorList>
    </citation>
    <scope>NUCLEOTIDE SEQUENCE [LARGE SCALE GENOMIC DNA]</scope>
    <source>
        <strain evidence="7">PL17</strain>
    </source>
</reference>
<evidence type="ECO:0000313" key="6">
    <source>
        <dbReference type="EMBL" id="QJW98295.1"/>
    </source>
</evidence>
<evidence type="ECO:0000256" key="3">
    <source>
        <dbReference type="ARBA" id="ARBA00023163"/>
    </source>
</evidence>
<dbReference type="RefSeq" id="WP_171473513.1">
    <property type="nucleotide sequence ID" value="NZ_CP053452.2"/>
</dbReference>
<keyword evidence="2" id="KW-0238">DNA-binding</keyword>
<keyword evidence="3" id="KW-0804">Transcription</keyword>